<keyword evidence="1" id="KW-0687">Ribonucleoprotein</keyword>
<protein>
    <submittedName>
        <fullName evidence="1">30S ribosomal protein S21</fullName>
    </submittedName>
</protein>
<accession>A0ACC1XM20</accession>
<organism evidence="1 2">
    <name type="scientific">Melia azedarach</name>
    <name type="common">Chinaberry tree</name>
    <dbReference type="NCBI Taxonomy" id="155640"/>
    <lineage>
        <taxon>Eukaryota</taxon>
        <taxon>Viridiplantae</taxon>
        <taxon>Streptophyta</taxon>
        <taxon>Embryophyta</taxon>
        <taxon>Tracheophyta</taxon>
        <taxon>Spermatophyta</taxon>
        <taxon>Magnoliopsida</taxon>
        <taxon>eudicotyledons</taxon>
        <taxon>Gunneridae</taxon>
        <taxon>Pentapetalae</taxon>
        <taxon>rosids</taxon>
        <taxon>malvids</taxon>
        <taxon>Sapindales</taxon>
        <taxon>Meliaceae</taxon>
        <taxon>Melia</taxon>
    </lineage>
</organism>
<evidence type="ECO:0000313" key="1">
    <source>
        <dbReference type="EMBL" id="KAJ4712509.1"/>
    </source>
</evidence>
<evidence type="ECO:0000313" key="2">
    <source>
        <dbReference type="Proteomes" id="UP001164539"/>
    </source>
</evidence>
<dbReference type="Proteomes" id="UP001164539">
    <property type="component" value="Chromosome 8"/>
</dbReference>
<sequence length="177" mass="20139">MIMALASALSNFLFSLVPAKQPSPSPSPYLMSLSSSTSLQLAKTTSTGWAPLVASWVPNKSSDNDIKSVAWPSLANANILCFFNVQIKVDDDEPEEKILRRFRSAVLRAGVIQECKRRRFFESSQDKRKRKARSAAQRNRKRRWQPRTPTIQEVPKKNKDDDEDDIWEVPEGNIPYC</sequence>
<comment type="caution">
    <text evidence="1">The sequence shown here is derived from an EMBL/GenBank/DDBJ whole genome shotgun (WGS) entry which is preliminary data.</text>
</comment>
<gene>
    <name evidence="1" type="ORF">OWV82_014744</name>
</gene>
<reference evidence="1 2" key="1">
    <citation type="journal article" date="2023" name="Science">
        <title>Complex scaffold remodeling in plant triterpene biosynthesis.</title>
        <authorList>
            <person name="De La Pena R."/>
            <person name="Hodgson H."/>
            <person name="Liu J.C."/>
            <person name="Stephenson M.J."/>
            <person name="Martin A.C."/>
            <person name="Owen C."/>
            <person name="Harkess A."/>
            <person name="Leebens-Mack J."/>
            <person name="Jimenez L.E."/>
            <person name="Osbourn A."/>
            <person name="Sattely E.S."/>
        </authorList>
    </citation>
    <scope>NUCLEOTIDE SEQUENCE [LARGE SCALE GENOMIC DNA]</scope>
    <source>
        <strain evidence="2">cv. JPN11</strain>
        <tissue evidence="1">Leaf</tissue>
    </source>
</reference>
<proteinExistence type="predicted"/>
<dbReference type="EMBL" id="CM051401">
    <property type="protein sequence ID" value="KAJ4712509.1"/>
    <property type="molecule type" value="Genomic_DNA"/>
</dbReference>
<keyword evidence="2" id="KW-1185">Reference proteome</keyword>
<name>A0ACC1XM20_MELAZ</name>
<keyword evidence="1" id="KW-0689">Ribosomal protein</keyword>